<gene>
    <name evidence="1" type="ordered locus">RMDY18_01080</name>
</gene>
<dbReference type="AlphaFoldDB" id="D2NQL4"/>
<keyword evidence="1" id="KW-0378">Hydrolase</keyword>
<protein>
    <submittedName>
        <fullName evidence="1">Predicted hydrolase of the metallo-beta-lactamase superfamily</fullName>
    </submittedName>
</protein>
<dbReference type="EMBL" id="AP011540">
    <property type="protein sequence ID" value="BAI63940.1"/>
    <property type="molecule type" value="Genomic_DNA"/>
</dbReference>
<proteinExistence type="predicted"/>
<dbReference type="KEGG" id="rmu:RMDY18_01080"/>
<accession>D2NQL4</accession>
<evidence type="ECO:0000313" key="2">
    <source>
        <dbReference type="Proteomes" id="UP000001883"/>
    </source>
</evidence>
<evidence type="ECO:0000313" key="1">
    <source>
        <dbReference type="EMBL" id="BAI63940.1"/>
    </source>
</evidence>
<dbReference type="GO" id="GO:0016787">
    <property type="term" value="F:hydrolase activity"/>
    <property type="evidence" value="ECO:0007669"/>
    <property type="project" value="UniProtKB-KW"/>
</dbReference>
<name>D2NQL4_ROTMD</name>
<dbReference type="HOGENOM" id="CLU_813492_0_0_11"/>
<reference evidence="1 2" key="3">
    <citation type="journal article" date="2010" name="Sequencing">
        <title>Complete Genome Sequence of Rothia mucilaginosa DY-18: A Clinical Isolate with Dense Meshwork-Like Structures from a Persistent Apical Periodontitis Lesion.</title>
        <authorList>
            <person name="Yamane K."/>
            <person name="Nambu T."/>
            <person name="Yamanaka T."/>
            <person name="Mashimo C."/>
            <person name="Sugimori C."/>
            <person name="Leung K.-P."/>
            <person name="Fukushima H."/>
        </authorList>
    </citation>
    <scope>NUCLEOTIDE SEQUENCE [LARGE SCALE GENOMIC DNA]</scope>
    <source>
        <strain evidence="1 2">DY-18</strain>
    </source>
</reference>
<organism evidence="1 2">
    <name type="scientific">Rothia mucilaginosa (strain DY-18)</name>
    <name type="common">Stomatococcus mucilaginosus</name>
    <dbReference type="NCBI Taxonomy" id="680646"/>
    <lineage>
        <taxon>Bacteria</taxon>
        <taxon>Bacillati</taxon>
        <taxon>Actinomycetota</taxon>
        <taxon>Actinomycetes</taxon>
        <taxon>Micrococcales</taxon>
        <taxon>Micrococcaceae</taxon>
        <taxon>Rothia</taxon>
    </lineage>
</organism>
<dbReference type="Proteomes" id="UP000001883">
    <property type="component" value="Chromosome"/>
</dbReference>
<reference evidence="2" key="1">
    <citation type="submission" date="2009-07" db="EMBL/GenBank/DDBJ databases">
        <title>Complete genome sequence of Rothia mucilaginosa DJ.</title>
        <authorList>
            <person name="Yamane K."/>
            <person name="Nambu T."/>
            <person name="Mashimo C."/>
            <person name="Sugimori C."/>
            <person name="Yamanaka T."/>
            <person name="Leung K."/>
            <person name="Fukushima H."/>
        </authorList>
    </citation>
    <scope>NUCLEOTIDE SEQUENCE [LARGE SCALE GENOMIC DNA]</scope>
    <source>
        <strain evidence="2">DY-18</strain>
    </source>
</reference>
<reference evidence="1 2" key="2">
    <citation type="journal article" date="2010" name="J Osaka Dent Univ">
        <title>Isolation and identification of Rothia mucilaginosa from persistent apical periodontitis lesions.</title>
        <authorList>
            <person name="Yamane K."/>
            <person name="Yoshida M."/>
            <person name="Fujihira T."/>
            <person name="Baba T."/>
            <person name="Tsuji N."/>
            <person name="Hayashi H."/>
            <person name="Sugimori C."/>
            <person name="Yamanaka T."/>
            <person name="Mashimo C."/>
            <person name="Nambu T."/>
            <person name="Kawai H."/>
            <person name="Fukushima H."/>
        </authorList>
    </citation>
    <scope>NUCLEOTIDE SEQUENCE [LARGE SCALE GENOMIC DNA]</scope>
    <source>
        <strain evidence="1 2">DY-18</strain>
    </source>
</reference>
<sequence length="341" mass="34752">MVPLVALQLCGVAVREERLDPFVCGVEGAVGVDGVDFGVFVVGARVGAEEFQRRGDAVQAAQCIAHACLVNVAIGVDAERVGAHAFAGGARFDAGEVHAAHRELFEQFEQGAGAVGGQRHGQGGLIGAGRFGDVGGTGEQHEAGHGVLVVANIVLQHVQFRVVVQQRRRADCRIVGAAFFEQADSRRGGGGAGQVGGGGHVLLRPAAHLRPGVRVGGDGLNVFDADGLRGDQHEADRYEHLADNAYTLAGCDSVQGGAHAALHRVFDGHHGGVRLARVQACERVGHAGGGDPFGVGCAGDAQQGGFGEGAGGAKVGVSHATIVASAMEGAPNSVIGYGLWR</sequence>
<keyword evidence="2" id="KW-1185">Reference proteome</keyword>